<keyword evidence="8" id="KW-1185">Reference proteome</keyword>
<dbReference type="InterPro" id="IPR001487">
    <property type="entry name" value="Bromodomain"/>
</dbReference>
<gene>
    <name evidence="7" type="ORF">HPBE_LOCUS10897</name>
</gene>
<evidence type="ECO:0000313" key="7">
    <source>
        <dbReference type="EMBL" id="VDO86709.1"/>
    </source>
</evidence>
<protein>
    <submittedName>
        <fullName evidence="9">Bromo domain-containing protein</fullName>
    </submittedName>
</protein>
<dbReference type="PANTHER" id="PTHR45915">
    <property type="entry name" value="TRANSCRIPTION INTERMEDIARY FACTOR"/>
    <property type="match status" value="1"/>
</dbReference>
<evidence type="ECO:0000313" key="9">
    <source>
        <dbReference type="WBParaSite" id="HPBE_0001089601-mRNA-1"/>
    </source>
</evidence>
<comment type="subcellular location">
    <subcellularLocation>
        <location evidence="1">Nucleus</location>
    </subcellularLocation>
</comment>
<evidence type="ECO:0000259" key="6">
    <source>
        <dbReference type="PROSITE" id="PS50014"/>
    </source>
</evidence>
<evidence type="ECO:0000256" key="1">
    <source>
        <dbReference type="ARBA" id="ARBA00004123"/>
    </source>
</evidence>
<dbReference type="GO" id="GO:0005634">
    <property type="term" value="C:nucleus"/>
    <property type="evidence" value="ECO:0007669"/>
    <property type="project" value="UniProtKB-SubCell"/>
</dbReference>
<keyword evidence="2 4" id="KW-0103">Bromodomain</keyword>
<dbReference type="InterPro" id="IPR036427">
    <property type="entry name" value="Bromodomain-like_sf"/>
</dbReference>
<dbReference type="SUPFAM" id="SSF47370">
    <property type="entry name" value="Bromodomain"/>
    <property type="match status" value="1"/>
</dbReference>
<accession>A0A183FSH4</accession>
<evidence type="ECO:0000256" key="3">
    <source>
        <dbReference type="ARBA" id="ARBA00023242"/>
    </source>
</evidence>
<dbReference type="SMART" id="SM00297">
    <property type="entry name" value="BROMO"/>
    <property type="match status" value="1"/>
</dbReference>
<dbReference type="EMBL" id="UZAH01026913">
    <property type="protein sequence ID" value="VDO86709.1"/>
    <property type="molecule type" value="Genomic_DNA"/>
</dbReference>
<dbReference type="GO" id="GO:0000785">
    <property type="term" value="C:chromatin"/>
    <property type="evidence" value="ECO:0007669"/>
    <property type="project" value="TreeGrafter"/>
</dbReference>
<reference evidence="7 8" key="1">
    <citation type="submission" date="2018-11" db="EMBL/GenBank/DDBJ databases">
        <authorList>
            <consortium name="Pathogen Informatics"/>
        </authorList>
    </citation>
    <scope>NUCLEOTIDE SEQUENCE [LARGE SCALE GENOMIC DNA]</scope>
</reference>
<organism evidence="8 9">
    <name type="scientific">Heligmosomoides polygyrus</name>
    <name type="common">Parasitic roundworm</name>
    <dbReference type="NCBI Taxonomy" id="6339"/>
    <lineage>
        <taxon>Eukaryota</taxon>
        <taxon>Metazoa</taxon>
        <taxon>Ecdysozoa</taxon>
        <taxon>Nematoda</taxon>
        <taxon>Chromadorea</taxon>
        <taxon>Rhabditida</taxon>
        <taxon>Rhabditina</taxon>
        <taxon>Rhabditomorpha</taxon>
        <taxon>Strongyloidea</taxon>
        <taxon>Heligmosomidae</taxon>
        <taxon>Heligmosomoides</taxon>
    </lineage>
</organism>
<dbReference type="WBParaSite" id="HPBE_0001089601-mRNA-1">
    <property type="protein sequence ID" value="HPBE_0001089601-mRNA-1"/>
    <property type="gene ID" value="HPBE_0001089601"/>
</dbReference>
<feature type="domain" description="Bromo" evidence="6">
    <location>
        <begin position="158"/>
        <end position="211"/>
    </location>
</feature>
<dbReference type="PROSITE" id="PS50014">
    <property type="entry name" value="BROMODOMAIN_2"/>
    <property type="match status" value="1"/>
</dbReference>
<dbReference type="PANTHER" id="PTHR45915:SF8">
    <property type="entry name" value="TRIPARTITE MOTIF CONTAINING 28"/>
    <property type="match status" value="1"/>
</dbReference>
<evidence type="ECO:0000256" key="4">
    <source>
        <dbReference type="PROSITE-ProRule" id="PRU00035"/>
    </source>
</evidence>
<dbReference type="AlphaFoldDB" id="A0A183FSH4"/>
<accession>A0A3P7Z960</accession>
<dbReference type="Pfam" id="PF00439">
    <property type="entry name" value="Bromodomain"/>
    <property type="match status" value="1"/>
</dbReference>
<dbReference type="Proteomes" id="UP000050761">
    <property type="component" value="Unassembled WGS sequence"/>
</dbReference>
<dbReference type="OrthoDB" id="1870062at2759"/>
<reference evidence="9" key="2">
    <citation type="submission" date="2019-09" db="UniProtKB">
        <authorList>
            <consortium name="WormBaseParasite"/>
        </authorList>
    </citation>
    <scope>IDENTIFICATION</scope>
</reference>
<dbReference type="Gene3D" id="1.20.920.10">
    <property type="entry name" value="Bromodomain-like"/>
    <property type="match status" value="1"/>
</dbReference>
<name>A0A183FSH4_HELPZ</name>
<proteinExistence type="predicted"/>
<evidence type="ECO:0000256" key="5">
    <source>
        <dbReference type="SAM" id="MobiDB-lite"/>
    </source>
</evidence>
<evidence type="ECO:0000313" key="8">
    <source>
        <dbReference type="Proteomes" id="UP000050761"/>
    </source>
</evidence>
<dbReference type="PRINTS" id="PR00503">
    <property type="entry name" value="BROMODOMAIN"/>
</dbReference>
<sequence>IRRVGHSTPSVSQPETPPALQQDHEAHISVSIGERQLDKDGSHAFCWTCNDNPGSEEEVKLSFHLIAILKGCKKASCVFLDLWDQSLPISFLIFLVDFESFGEFRYFSDDWVCSICEDVRNDGSASSELKLCFKVLLCCYEHAECASCFAQPVPANTPGYYKVIENPMDLGTVALQLQSPSHIMPVHEFIEKMNTIFRNCSRFNPRSSPVAEAGRKVWYSYQSAVKKYLPSYTKDIWLYVSLHDRKVSLQKRRKKPLCKIDLKAPKLSTV</sequence>
<feature type="region of interest" description="Disordered" evidence="5">
    <location>
        <begin position="1"/>
        <end position="24"/>
    </location>
</feature>
<evidence type="ECO:0000256" key="2">
    <source>
        <dbReference type="ARBA" id="ARBA00023117"/>
    </source>
</evidence>
<keyword evidence="3" id="KW-0539">Nucleus</keyword>